<feature type="transmembrane region" description="Helical" evidence="1">
    <location>
        <begin position="69"/>
        <end position="87"/>
    </location>
</feature>
<keyword evidence="3" id="KW-1185">Reference proteome</keyword>
<evidence type="ECO:0000313" key="3">
    <source>
        <dbReference type="Proteomes" id="UP000053424"/>
    </source>
</evidence>
<dbReference type="HOGENOM" id="CLU_2346936_0_0_1"/>
<protein>
    <submittedName>
        <fullName evidence="2">Uncharacterized protein</fullName>
    </submittedName>
</protein>
<reference evidence="2 3" key="1">
    <citation type="submission" date="2014-04" db="EMBL/GenBank/DDBJ databases">
        <authorList>
            <consortium name="DOE Joint Genome Institute"/>
            <person name="Kuo A."/>
            <person name="Gay G."/>
            <person name="Dore J."/>
            <person name="Kohler A."/>
            <person name="Nagy L.G."/>
            <person name="Floudas D."/>
            <person name="Copeland A."/>
            <person name="Barry K.W."/>
            <person name="Cichocki N."/>
            <person name="Veneault-Fourrey C."/>
            <person name="LaButti K."/>
            <person name="Lindquist E.A."/>
            <person name="Lipzen A."/>
            <person name="Lundell T."/>
            <person name="Morin E."/>
            <person name="Murat C."/>
            <person name="Sun H."/>
            <person name="Tunlid A."/>
            <person name="Henrissat B."/>
            <person name="Grigoriev I.V."/>
            <person name="Hibbett D.S."/>
            <person name="Martin F."/>
            <person name="Nordberg H.P."/>
            <person name="Cantor M.N."/>
            <person name="Hua S.X."/>
        </authorList>
    </citation>
    <scope>NUCLEOTIDE SEQUENCE [LARGE SCALE GENOMIC DNA]</scope>
    <source>
        <strain evidence="3">h7</strain>
    </source>
</reference>
<evidence type="ECO:0000313" key="2">
    <source>
        <dbReference type="EMBL" id="KIM38208.1"/>
    </source>
</evidence>
<keyword evidence="1" id="KW-1133">Transmembrane helix</keyword>
<accession>A0A0C2XKD1</accession>
<reference evidence="3" key="2">
    <citation type="submission" date="2015-01" db="EMBL/GenBank/DDBJ databases">
        <title>Evolutionary Origins and Diversification of the Mycorrhizal Mutualists.</title>
        <authorList>
            <consortium name="DOE Joint Genome Institute"/>
            <consortium name="Mycorrhizal Genomics Consortium"/>
            <person name="Kohler A."/>
            <person name="Kuo A."/>
            <person name="Nagy L.G."/>
            <person name="Floudas D."/>
            <person name="Copeland A."/>
            <person name="Barry K.W."/>
            <person name="Cichocki N."/>
            <person name="Veneault-Fourrey C."/>
            <person name="LaButti K."/>
            <person name="Lindquist E.A."/>
            <person name="Lipzen A."/>
            <person name="Lundell T."/>
            <person name="Morin E."/>
            <person name="Murat C."/>
            <person name="Riley R."/>
            <person name="Ohm R."/>
            <person name="Sun H."/>
            <person name="Tunlid A."/>
            <person name="Henrissat B."/>
            <person name="Grigoriev I.V."/>
            <person name="Hibbett D.S."/>
            <person name="Martin F."/>
        </authorList>
    </citation>
    <scope>NUCLEOTIDE SEQUENCE [LARGE SCALE GENOMIC DNA]</scope>
    <source>
        <strain evidence="3">h7</strain>
    </source>
</reference>
<gene>
    <name evidence="2" type="ORF">M413DRAFT_247939</name>
</gene>
<dbReference type="EMBL" id="KN831792">
    <property type="protein sequence ID" value="KIM38208.1"/>
    <property type="molecule type" value="Genomic_DNA"/>
</dbReference>
<dbReference type="Proteomes" id="UP000053424">
    <property type="component" value="Unassembled WGS sequence"/>
</dbReference>
<sequence>MRTLITTPPVSFTFCSPRPRLANYLPLCCQKEETQVVYSPTFVHAWLEVARVAVVWALYRETMLKSIRLVQILFVANFNIMYSLHIIQIRCPTFCSA</sequence>
<proteinExistence type="predicted"/>
<keyword evidence="1" id="KW-0812">Transmembrane</keyword>
<dbReference type="AlphaFoldDB" id="A0A0C2XKD1"/>
<organism evidence="2 3">
    <name type="scientific">Hebeloma cylindrosporum</name>
    <dbReference type="NCBI Taxonomy" id="76867"/>
    <lineage>
        <taxon>Eukaryota</taxon>
        <taxon>Fungi</taxon>
        <taxon>Dikarya</taxon>
        <taxon>Basidiomycota</taxon>
        <taxon>Agaricomycotina</taxon>
        <taxon>Agaricomycetes</taxon>
        <taxon>Agaricomycetidae</taxon>
        <taxon>Agaricales</taxon>
        <taxon>Agaricineae</taxon>
        <taxon>Hymenogastraceae</taxon>
        <taxon>Hebeloma</taxon>
    </lineage>
</organism>
<name>A0A0C2XKD1_HEBCY</name>
<keyword evidence="1" id="KW-0472">Membrane</keyword>
<evidence type="ECO:0000256" key="1">
    <source>
        <dbReference type="SAM" id="Phobius"/>
    </source>
</evidence>